<geneLocation type="chloroplast" evidence="1"/>
<sequence>MLRRTPSPRPFLCFSLINKFSQTKLIYKEKHRKRGVKGSLFYKERGNWKEQIKKVEKKKKDKKLYTYQYYVHKQKNNSKVKSKYYLIYFLSKFLKKNTKKYNSSFSTIKQILTYLIPFSTRKVTGFFEKPGVYILDWIAYLFLVEWSTDLTKIIPENFDIYINTTTSKFLRILHVRPFAFNLGFTTYRTYFFSTDSTFHNISQNVSMKETPLFPFHIPQMPFP</sequence>
<keyword evidence="1" id="KW-0934">Plastid</keyword>
<reference evidence="1" key="1">
    <citation type="submission" date="2017-12" db="EMBL/GenBank/DDBJ databases">
        <authorList>
            <person name="Hurst M.R.H."/>
        </authorList>
    </citation>
    <scope>NUCLEOTIDE SEQUENCE</scope>
    <source>
        <strain evidence="1">UTEX 2505</strain>
    </source>
</reference>
<name>A0A2K9YRY7_HAELA</name>
<protein>
    <submittedName>
        <fullName evidence="1">Cell division protein</fullName>
    </submittedName>
</protein>
<accession>A0A2K9YRY7</accession>
<evidence type="ECO:0000313" key="1">
    <source>
        <dbReference type="EMBL" id="AUW36516.1"/>
    </source>
</evidence>
<proteinExistence type="predicted"/>
<keyword evidence="1" id="KW-0132">Cell division</keyword>
<dbReference type="AlphaFoldDB" id="A0A2K9YRY7"/>
<keyword evidence="1" id="KW-0131">Cell cycle</keyword>
<dbReference type="EMBL" id="MG677935">
    <property type="protein sequence ID" value="AUW36516.1"/>
    <property type="molecule type" value="Genomic_DNA"/>
</dbReference>
<dbReference type="GO" id="GO:0051301">
    <property type="term" value="P:cell division"/>
    <property type="evidence" value="ECO:0007669"/>
    <property type="project" value="UniProtKB-KW"/>
</dbReference>
<gene>
    <name evidence="1" type="ORF">SG3EUKT976341.1</name>
</gene>
<keyword evidence="1" id="KW-0150">Chloroplast</keyword>
<organism evidence="1">
    <name type="scientific">Haematococcus lacustris</name>
    <name type="common">Green alga</name>
    <name type="synonym">Haematococcus pluvialis</name>
    <dbReference type="NCBI Taxonomy" id="44745"/>
    <lineage>
        <taxon>Eukaryota</taxon>
        <taxon>Viridiplantae</taxon>
        <taxon>Chlorophyta</taxon>
        <taxon>core chlorophytes</taxon>
        <taxon>Chlorophyceae</taxon>
        <taxon>CS clade</taxon>
        <taxon>Chlamydomonadales</taxon>
        <taxon>Haematococcaceae</taxon>
        <taxon>Haematococcus</taxon>
    </lineage>
</organism>